<keyword evidence="3" id="KW-0449">Lipoprotein</keyword>
<gene>
    <name evidence="3" type="ORF">SAMEA2152244_03191</name>
</gene>
<evidence type="ECO:0000313" key="3">
    <source>
        <dbReference type="EMBL" id="SIN09860.1"/>
    </source>
</evidence>
<evidence type="ECO:0000256" key="1">
    <source>
        <dbReference type="SAM" id="SignalP"/>
    </source>
</evidence>
<dbReference type="Pfam" id="PF14032">
    <property type="entry name" value="PknH_C"/>
    <property type="match status" value="1"/>
</dbReference>
<dbReference type="Gene3D" id="3.40.1000.70">
    <property type="entry name" value="PknH-like extracellular domain"/>
    <property type="match status" value="1"/>
</dbReference>
<dbReference type="RefSeq" id="WP_074328729.1">
    <property type="nucleotide sequence ID" value="NZ_FSMV01000001.1"/>
</dbReference>
<dbReference type="Proteomes" id="UP000184831">
    <property type="component" value="Unassembled WGS sequence"/>
</dbReference>
<dbReference type="InterPro" id="IPR026954">
    <property type="entry name" value="PknH-like_Extracell"/>
</dbReference>
<proteinExistence type="predicted"/>
<protein>
    <submittedName>
        <fullName evidence="3">Hypothetical conserved lipoprotein LppR</fullName>
    </submittedName>
</protein>
<evidence type="ECO:0000259" key="2">
    <source>
        <dbReference type="Pfam" id="PF14032"/>
    </source>
</evidence>
<comment type="caution">
    <text evidence="3">The sequence shown here is derived from an EMBL/GenBank/DDBJ whole genome shotgun (WGS) entry which is preliminary data.</text>
</comment>
<name>A0AB74FEM3_9MYCO</name>
<organism evidence="3 4">
    <name type="scientific">Mycobacteroides abscessus subsp. abscessus</name>
    <dbReference type="NCBI Taxonomy" id="1185650"/>
    <lineage>
        <taxon>Bacteria</taxon>
        <taxon>Bacillati</taxon>
        <taxon>Actinomycetota</taxon>
        <taxon>Actinomycetes</taxon>
        <taxon>Mycobacteriales</taxon>
        <taxon>Mycobacteriaceae</taxon>
        <taxon>Mycobacteroides</taxon>
        <taxon>Mycobacteroides abscessus</taxon>
    </lineage>
</organism>
<reference evidence="3 4" key="1">
    <citation type="submission" date="2016-11" db="EMBL/GenBank/DDBJ databases">
        <authorList>
            <consortium name="Pathogen Informatics"/>
        </authorList>
    </citation>
    <scope>NUCLEOTIDE SEQUENCE [LARGE SCALE GENOMIC DNA]</scope>
    <source>
        <strain evidence="3 4">696</strain>
    </source>
</reference>
<feature type="chain" id="PRO_5044505783" evidence="1">
    <location>
        <begin position="28"/>
        <end position="246"/>
    </location>
</feature>
<dbReference type="EMBL" id="FSQE01000005">
    <property type="protein sequence ID" value="SIN09860.1"/>
    <property type="molecule type" value="Genomic_DNA"/>
</dbReference>
<feature type="signal peptide" evidence="1">
    <location>
        <begin position="1"/>
        <end position="27"/>
    </location>
</feature>
<dbReference type="AlphaFoldDB" id="A0AB74FEM3"/>
<accession>A0AB74FEM3</accession>
<evidence type="ECO:0000313" key="4">
    <source>
        <dbReference type="Proteomes" id="UP000184831"/>
    </source>
</evidence>
<dbReference type="InterPro" id="IPR038232">
    <property type="entry name" value="PknH-like_Extracell_sf"/>
</dbReference>
<feature type="domain" description="PknH-like extracellular" evidence="2">
    <location>
        <begin position="40"/>
        <end position="239"/>
    </location>
</feature>
<keyword evidence="1" id="KW-0732">Signal</keyword>
<sequence length="246" mass="26741">MNLWQPCAAACAAVLLAGCSVSVSGRAVTIGPLPEPPHRPVTELLPNDAELSTALGSPMRNRYGGRSGGVEILPNGKADAAPLECLAVPSPAMRYTYEDAPVRAATRLTWATNTDTNYFPTPDFRTTTGIVELDTQASARTWYSQFSTQWRQCRGRTVTVHAGAKNMIAHEITSVSDTGNRITSILPLSGANTRRPAVVQRALAQEDRYLIDTEIIDFTDDRQRPPTTHDAEIIADLIARKINTPK</sequence>